<dbReference type="EMBL" id="FMIO01000133">
    <property type="protein sequence ID" value="SCL86042.1"/>
    <property type="molecule type" value="Genomic_DNA"/>
</dbReference>
<dbReference type="InterPro" id="IPR006477">
    <property type="entry name" value="Yir_bir_cir"/>
</dbReference>
<feature type="compositionally biased region" description="Polar residues" evidence="1">
    <location>
        <begin position="388"/>
        <end position="402"/>
    </location>
</feature>
<feature type="compositionally biased region" description="Polar residues" evidence="1">
    <location>
        <begin position="468"/>
        <end position="478"/>
    </location>
</feature>
<evidence type="ECO:0000313" key="2">
    <source>
        <dbReference type="EMBL" id="SCL86042.1"/>
    </source>
</evidence>
<feature type="compositionally biased region" description="Polar residues" evidence="1">
    <location>
        <begin position="264"/>
        <end position="275"/>
    </location>
</feature>
<dbReference type="Pfam" id="PF06022">
    <property type="entry name" value="Cir_Bir_Yir"/>
    <property type="match status" value="1"/>
</dbReference>
<evidence type="ECO:0000313" key="3">
    <source>
        <dbReference type="Proteomes" id="UP000195879"/>
    </source>
</evidence>
<organism evidence="2 3">
    <name type="scientific">Plasmodium chabaudi adami</name>
    <dbReference type="NCBI Taxonomy" id="5826"/>
    <lineage>
        <taxon>Eukaryota</taxon>
        <taxon>Sar</taxon>
        <taxon>Alveolata</taxon>
        <taxon>Apicomplexa</taxon>
        <taxon>Aconoidasida</taxon>
        <taxon>Haemosporida</taxon>
        <taxon>Plasmodiidae</taxon>
        <taxon>Plasmodium</taxon>
        <taxon>Plasmodium (Vinckeia)</taxon>
    </lineage>
</organism>
<proteinExistence type="predicted"/>
<dbReference type="Proteomes" id="UP000195879">
    <property type="component" value="Unassembled WGS sequence"/>
</dbReference>
<feature type="region of interest" description="Disordered" evidence="1">
    <location>
        <begin position="252"/>
        <end position="485"/>
    </location>
</feature>
<reference evidence="2 3" key="1">
    <citation type="submission" date="2016-08" db="EMBL/GenBank/DDBJ databases">
        <authorList>
            <consortium name="Pathogen Informatics"/>
        </authorList>
    </citation>
    <scope>NUCLEOTIDE SEQUENCE [LARGE SCALE GENOMIC DNA]</scope>
    <source>
        <strain evidence="2 3">DK</strain>
    </source>
</reference>
<feature type="compositionally biased region" description="Gly residues" evidence="1">
    <location>
        <begin position="443"/>
        <end position="457"/>
    </location>
</feature>
<dbReference type="AlphaFoldDB" id="A0A1D3L878"/>
<accession>A0A1D3L878</accession>
<gene>
    <name evidence="2" type="ORF">PCHDK_000503500</name>
</gene>
<sequence length="485" mass="53447">MSMRKRVCKLLLEGDSYFNGKDVNTNEFNKHSTIKAYCRNDDCKTNEERINALTVYIFKEFKGKISRKTKYNDYDECFLMWLSDKLYKMHIESIGQKYENNYMDGTTLNQAYEKYLKNHKVKFGYWDLFDMIKGLKEANLKYMSEFYKLLNKICKIITDYNNGAQTKQLSKYSVDSRRQYRTLYMNISECKSYLNLLNKLKGIYDDFSSAIKKTGSNNELATKLKKFTLEDGTEMDAVRSFKTYNFSNSKCKGKVKKKTEPQKTGKSSLQPPNQLKDSKHETPSTQKPETKEPKLQSSPEPASPSPQESQPETQQSSSATPSEDPPAKLELPSSSLQESQKPGKNYQNEPKDLGKGGGGPKIEIKGPDVEKGNMNGGNKEPGTPSGEKCSQVNGNDRANSESCGADTEKSGPEGGSADKVSETGDPGNGKGASKGGTDDVSGGDQGSPDGGTGGGPGSDQIDQGSPEGGTTDTKSVQDGVSDDQI</sequence>
<protein>
    <submittedName>
        <fullName evidence="2">CIR protein</fullName>
    </submittedName>
</protein>
<feature type="compositionally biased region" description="Basic and acidic residues" evidence="1">
    <location>
        <begin position="362"/>
        <end position="371"/>
    </location>
</feature>
<feature type="compositionally biased region" description="Low complexity" evidence="1">
    <location>
        <begin position="296"/>
        <end position="342"/>
    </location>
</feature>
<feature type="compositionally biased region" description="Basic and acidic residues" evidence="1">
    <location>
        <begin position="276"/>
        <end position="294"/>
    </location>
</feature>
<evidence type="ECO:0000256" key="1">
    <source>
        <dbReference type="SAM" id="MobiDB-lite"/>
    </source>
</evidence>
<name>A0A1D3L878_PLACE</name>
<feature type="non-terminal residue" evidence="2">
    <location>
        <position position="485"/>
    </location>
</feature>